<dbReference type="RefSeq" id="WP_406695791.1">
    <property type="nucleotide sequence ID" value="NZ_CP155447.1"/>
</dbReference>
<feature type="signal peptide" evidence="2">
    <location>
        <begin position="1"/>
        <end position="22"/>
    </location>
</feature>
<evidence type="ECO:0000256" key="2">
    <source>
        <dbReference type="SAM" id="SignalP"/>
    </source>
</evidence>
<feature type="chain" id="PRO_5043660926" evidence="2">
    <location>
        <begin position="23"/>
        <end position="609"/>
    </location>
</feature>
<dbReference type="EMBL" id="CP155447">
    <property type="protein sequence ID" value="XBH03051.1"/>
    <property type="molecule type" value="Genomic_DNA"/>
</dbReference>
<gene>
    <name evidence="3" type="ORF">V5E97_32805</name>
</gene>
<organism evidence="3">
    <name type="scientific">Singulisphaera sp. Ch08</name>
    <dbReference type="NCBI Taxonomy" id="3120278"/>
    <lineage>
        <taxon>Bacteria</taxon>
        <taxon>Pseudomonadati</taxon>
        <taxon>Planctomycetota</taxon>
        <taxon>Planctomycetia</taxon>
        <taxon>Isosphaerales</taxon>
        <taxon>Isosphaeraceae</taxon>
        <taxon>Singulisphaera</taxon>
    </lineage>
</organism>
<accession>A0AAU7CCU4</accession>
<reference evidence="3" key="1">
    <citation type="submission" date="2024-05" db="EMBL/GenBank/DDBJ databases">
        <title>Planctomycetes of the genus Singulisphaera possess chitinolytic capabilities.</title>
        <authorList>
            <person name="Ivanova A."/>
        </authorList>
    </citation>
    <scope>NUCLEOTIDE SEQUENCE</scope>
    <source>
        <strain evidence="3">Ch08T</strain>
    </source>
</reference>
<sequence length="609" mass="65414">MSTRLGTLALIVLLVHSSGAPARGGDSSSPPGWSGTLQHADGRRLSGKLLINDSSVVRFASEGNDSAVPIEKGAMVTFEGPGPNPTAGSPPFRVDLGLGRRISGRLGLVDGKQVRLDESSVGGRVTIARQGVRSVVQRVGEMQVFDDGFETLTGNRWAIMGDPEIVNGPKVSGEHSLQVLAGGTSVTRRLDEPVAAGRLELAYYDAGNIEPDQQCFVDLLFRSPADPETVRVILGWSEASLSVESPGGPALAVQRLARKAGWHRLSLRFGPEQTEIAVDGNDLAHGKGPGGSLVEIRLASRNASRGPAPKGLKAYFDDLRLVRFSEGGTGLEIDPTQDEVRLSGGDQVFGTIVQADASTIKLQVDSNEIQLPWSEVSGLQFRRVAGQAEPIQGTWLRVEWRAAPGDDPLDLDRIDGVLVDFTPDSLTLEVPYAGRLTVARNRLRRIEVLGFGRRIVVDATAHHLGNEIVANPLPLDPPQPEGRTLERSIELVNVPPGAAFLSLDVVQVAGESAGLPFFDTVKNGEIRTTVSINDRLFDYLNRYITSKNETPERIQLPIPAGLLHAGRNTIRINQLGTKSDPNYLDDLGVLEIAVEFPHDQAVPAATEKP</sequence>
<proteinExistence type="predicted"/>
<feature type="compositionally biased region" description="Low complexity" evidence="1">
    <location>
        <begin position="24"/>
        <end position="35"/>
    </location>
</feature>
<keyword evidence="2" id="KW-0732">Signal</keyword>
<dbReference type="AlphaFoldDB" id="A0AAU7CCU4"/>
<evidence type="ECO:0000313" key="3">
    <source>
        <dbReference type="EMBL" id="XBH03051.1"/>
    </source>
</evidence>
<feature type="region of interest" description="Disordered" evidence="1">
    <location>
        <begin position="20"/>
        <end position="39"/>
    </location>
</feature>
<name>A0AAU7CCU4_9BACT</name>
<protein>
    <submittedName>
        <fullName evidence="3">Uncharacterized protein</fullName>
    </submittedName>
</protein>
<evidence type="ECO:0000256" key="1">
    <source>
        <dbReference type="SAM" id="MobiDB-lite"/>
    </source>
</evidence>